<dbReference type="AlphaFoldDB" id="A0A1I8ETD0"/>
<dbReference type="Pfam" id="PF00104">
    <property type="entry name" value="Hormone_recep"/>
    <property type="match status" value="1"/>
</dbReference>
<evidence type="ECO:0000256" key="2">
    <source>
        <dbReference type="ARBA" id="ARBA00005993"/>
    </source>
</evidence>
<dbReference type="Gene3D" id="3.30.50.10">
    <property type="entry name" value="Erythroid Transcription Factor GATA-1, subunit A"/>
    <property type="match status" value="1"/>
</dbReference>
<dbReference type="PROSITE" id="PS00031">
    <property type="entry name" value="NUCLEAR_REC_DBD_1"/>
    <property type="match status" value="1"/>
</dbReference>
<keyword evidence="7" id="KW-0238">DNA-binding</keyword>
<evidence type="ECO:0000259" key="12">
    <source>
        <dbReference type="PROSITE" id="PS51030"/>
    </source>
</evidence>
<keyword evidence="10" id="KW-0539">Nucleus</keyword>
<keyword evidence="5" id="KW-0862">Zinc</keyword>
<feature type="compositionally biased region" description="Polar residues" evidence="11">
    <location>
        <begin position="351"/>
        <end position="364"/>
    </location>
</feature>
<feature type="region of interest" description="Disordered" evidence="11">
    <location>
        <begin position="12"/>
        <end position="50"/>
    </location>
</feature>
<dbReference type="SUPFAM" id="SSF57716">
    <property type="entry name" value="Glucocorticoid receptor-like (DNA-binding domain)"/>
    <property type="match status" value="1"/>
</dbReference>
<dbReference type="SMART" id="SM00399">
    <property type="entry name" value="ZnF_C4"/>
    <property type="match status" value="1"/>
</dbReference>
<dbReference type="Gene3D" id="1.10.565.10">
    <property type="entry name" value="Retinoid X Receptor"/>
    <property type="match status" value="1"/>
</dbReference>
<dbReference type="GO" id="GO:0043565">
    <property type="term" value="F:sequence-specific DNA binding"/>
    <property type="evidence" value="ECO:0007669"/>
    <property type="project" value="InterPro"/>
</dbReference>
<comment type="subcellular location">
    <subcellularLocation>
        <location evidence="1">Nucleus</location>
    </subcellularLocation>
</comment>
<feature type="region of interest" description="Disordered" evidence="11">
    <location>
        <begin position="265"/>
        <end position="287"/>
    </location>
</feature>
<reference evidence="14" key="1">
    <citation type="submission" date="2016-11" db="UniProtKB">
        <authorList>
            <consortium name="WormBaseParasite"/>
        </authorList>
    </citation>
    <scope>IDENTIFICATION</scope>
    <source>
        <strain evidence="14">pt0022</strain>
    </source>
</reference>
<dbReference type="GO" id="GO:0008270">
    <property type="term" value="F:zinc ion binding"/>
    <property type="evidence" value="ECO:0007669"/>
    <property type="project" value="UniProtKB-KW"/>
</dbReference>
<dbReference type="InterPro" id="IPR035500">
    <property type="entry name" value="NHR-like_dom_sf"/>
</dbReference>
<dbReference type="PROSITE" id="PS51030">
    <property type="entry name" value="NUCLEAR_REC_DBD_2"/>
    <property type="match status" value="1"/>
</dbReference>
<dbReference type="GO" id="GO:0003700">
    <property type="term" value="F:DNA-binding transcription factor activity"/>
    <property type="evidence" value="ECO:0007669"/>
    <property type="project" value="InterPro"/>
</dbReference>
<feature type="domain" description="NR LBD" evidence="13">
    <location>
        <begin position="373"/>
        <end position="649"/>
    </location>
</feature>
<dbReference type="PROSITE" id="PS51843">
    <property type="entry name" value="NR_LBD"/>
    <property type="match status" value="1"/>
</dbReference>
<dbReference type="PANTHER" id="PTHR24083">
    <property type="entry name" value="NUCLEAR HORMONE RECEPTOR"/>
    <property type="match status" value="1"/>
</dbReference>
<sequence length="677" mass="73055">MDVLTLGGISAVNSSNTESLPSPATSSPSQSSEITKHHRHEDTVASTGLLRPYQKSDGAIPILSAFSARTTSNPDQLQPPGIPITSFNPLLTPAMMAAQIGLLSAPNTLLSVMQAATAQNSLMHLNRCNDRDGQMVPAMLHQLSALHSNQLMAAAASVHHSSAAGSVSRGGSASSPHCTSNASTAVRDMCVELCVVCGDKASGRHYGAVSCEGCKGFFKRSIRKQIGYVCRGTKDCPVTKFHRNRCQYCRLRKCLTMGMRSESVQAERRPVGSASNSEAAPTMVATTSSASIRPEALKTPPIVKHESAFMNGLLAIVRNEVANTELKQEPNETKNSETIDISPASPISVVQPASVSPRPQSSIINEDKFGREDDETTVAAFLGAPLSTSPSSSGASSSLLEDGSLLNSERAKFELPVPQPMPSELNIQFICETASRLLFLSVHWMKNFKAISSNPGCLEQLMKLKWCDLFILGLMQCSNQFCLSNMLAAMSTHLSACSRIGQLKTERFEEVNEQIGYLFKLVQRFEELKLSSMEFAYLKLISFTANDLPSSSTDASVRAIHAQALQELYEYILSLSITNCEDSASENDNTSGAAAASTVYNAIERYSHLLLLLPTMRWFKQAVLVELFFSGLIGSLSIETVMPFILAMDVMNVFDGSTGSDSLPGAQSLANMFCKND</sequence>
<dbReference type="STRING" id="6293.A0A1I8ETD0"/>
<dbReference type="WBParaSite" id="maker-PairedContig_4947-snap-gene-0.6-mRNA-1">
    <property type="protein sequence ID" value="maker-PairedContig_4947-snap-gene-0.6-mRNA-1"/>
    <property type="gene ID" value="maker-PairedContig_4947-snap-gene-0.6"/>
</dbReference>
<comment type="similarity">
    <text evidence="2">Belongs to the nuclear hormone receptor family.</text>
</comment>
<evidence type="ECO:0000259" key="13">
    <source>
        <dbReference type="PROSITE" id="PS51843"/>
    </source>
</evidence>
<evidence type="ECO:0000256" key="4">
    <source>
        <dbReference type="ARBA" id="ARBA00022771"/>
    </source>
</evidence>
<keyword evidence="8" id="KW-0804">Transcription</keyword>
<dbReference type="InterPro" id="IPR001628">
    <property type="entry name" value="Znf_hrmn_rcpt"/>
</dbReference>
<name>A0A1I8ETD0_WUCBA</name>
<evidence type="ECO:0000256" key="9">
    <source>
        <dbReference type="ARBA" id="ARBA00023170"/>
    </source>
</evidence>
<accession>A0A1I8ETD0</accession>
<evidence type="ECO:0000256" key="10">
    <source>
        <dbReference type="ARBA" id="ARBA00023242"/>
    </source>
</evidence>
<evidence type="ECO:0000256" key="6">
    <source>
        <dbReference type="ARBA" id="ARBA00023015"/>
    </source>
</evidence>
<evidence type="ECO:0000256" key="8">
    <source>
        <dbReference type="ARBA" id="ARBA00023163"/>
    </source>
</evidence>
<feature type="compositionally biased region" description="Low complexity" evidence="11">
    <location>
        <begin position="19"/>
        <end position="32"/>
    </location>
</feature>
<evidence type="ECO:0000313" key="14">
    <source>
        <dbReference type="WBParaSite" id="maker-PairedContig_4947-snap-gene-0.6-mRNA-1"/>
    </source>
</evidence>
<dbReference type="FunFam" id="3.30.50.10:FF:000015">
    <property type="entry name" value="Nuclear receptor subfamily 2, group C, member 1"/>
    <property type="match status" value="1"/>
</dbReference>
<feature type="region of interest" description="Disordered" evidence="11">
    <location>
        <begin position="325"/>
        <end position="364"/>
    </location>
</feature>
<feature type="compositionally biased region" description="Basic and acidic residues" evidence="11">
    <location>
        <begin position="326"/>
        <end position="337"/>
    </location>
</feature>
<feature type="compositionally biased region" description="Polar residues" evidence="11">
    <location>
        <begin position="273"/>
        <end position="287"/>
    </location>
</feature>
<dbReference type="InterPro" id="IPR050274">
    <property type="entry name" value="Nuclear_hormone_rcpt_NR2"/>
</dbReference>
<keyword evidence="4" id="KW-0863">Zinc-finger</keyword>
<protein>
    <submittedName>
        <fullName evidence="14">Nuclear hormone receptor</fullName>
    </submittedName>
</protein>
<keyword evidence="9" id="KW-0675">Receptor</keyword>
<dbReference type="Pfam" id="PF00105">
    <property type="entry name" value="zf-C4"/>
    <property type="match status" value="1"/>
</dbReference>
<evidence type="ECO:0000256" key="1">
    <source>
        <dbReference type="ARBA" id="ARBA00004123"/>
    </source>
</evidence>
<evidence type="ECO:0000256" key="3">
    <source>
        <dbReference type="ARBA" id="ARBA00022723"/>
    </source>
</evidence>
<evidence type="ECO:0000256" key="7">
    <source>
        <dbReference type="ARBA" id="ARBA00023125"/>
    </source>
</evidence>
<organism evidence="14">
    <name type="scientific">Wuchereria bancrofti</name>
    <dbReference type="NCBI Taxonomy" id="6293"/>
    <lineage>
        <taxon>Eukaryota</taxon>
        <taxon>Metazoa</taxon>
        <taxon>Ecdysozoa</taxon>
        <taxon>Nematoda</taxon>
        <taxon>Chromadorea</taxon>
        <taxon>Rhabditida</taxon>
        <taxon>Spirurina</taxon>
        <taxon>Spiruromorpha</taxon>
        <taxon>Filarioidea</taxon>
        <taxon>Onchocercidae</taxon>
        <taxon>Wuchereria</taxon>
    </lineage>
</organism>
<dbReference type="SUPFAM" id="SSF48508">
    <property type="entry name" value="Nuclear receptor ligand-binding domain"/>
    <property type="match status" value="1"/>
</dbReference>
<dbReference type="GO" id="GO:0005634">
    <property type="term" value="C:nucleus"/>
    <property type="evidence" value="ECO:0007669"/>
    <property type="project" value="UniProtKB-SubCell"/>
</dbReference>
<dbReference type="InterPro" id="IPR000536">
    <property type="entry name" value="Nucl_hrmn_rcpt_lig-bd"/>
</dbReference>
<feature type="domain" description="Nuclear receptor" evidence="12">
    <location>
        <begin position="191"/>
        <end position="266"/>
    </location>
</feature>
<evidence type="ECO:0000256" key="11">
    <source>
        <dbReference type="SAM" id="MobiDB-lite"/>
    </source>
</evidence>
<evidence type="ECO:0000256" key="5">
    <source>
        <dbReference type="ARBA" id="ARBA00022833"/>
    </source>
</evidence>
<proteinExistence type="inferred from homology"/>
<keyword evidence="6" id="KW-0805">Transcription regulation</keyword>
<dbReference type="InterPro" id="IPR013088">
    <property type="entry name" value="Znf_NHR/GATA"/>
</dbReference>
<dbReference type="PRINTS" id="PR00047">
    <property type="entry name" value="STROIDFINGER"/>
</dbReference>
<keyword evidence="3" id="KW-0479">Metal-binding</keyword>